<name>A0A0U1M7E1_TALIS</name>
<dbReference type="GO" id="GO:0070847">
    <property type="term" value="C:core mediator complex"/>
    <property type="evidence" value="ECO:0007669"/>
    <property type="project" value="TreeGrafter"/>
</dbReference>
<dbReference type="OMA" id="WPLEDKI"/>
<protein>
    <recommendedName>
        <fullName evidence="3 8">Mediator of RNA polymerase II transcription subunit 4</fullName>
    </recommendedName>
    <alternativeName>
        <fullName evidence="7 8">Mediator complex subunit 4</fullName>
    </alternativeName>
</protein>
<evidence type="ECO:0000256" key="6">
    <source>
        <dbReference type="ARBA" id="ARBA00023242"/>
    </source>
</evidence>
<evidence type="ECO:0000313" key="11">
    <source>
        <dbReference type="Proteomes" id="UP000054383"/>
    </source>
</evidence>
<evidence type="ECO:0000256" key="3">
    <source>
        <dbReference type="ARBA" id="ARBA00020629"/>
    </source>
</evidence>
<dbReference type="GO" id="GO:0006357">
    <property type="term" value="P:regulation of transcription by RNA polymerase II"/>
    <property type="evidence" value="ECO:0007669"/>
    <property type="project" value="InterPro"/>
</dbReference>
<dbReference type="OrthoDB" id="1929813at2759"/>
<sequence length="315" mass="33472">MNAQLSSALDGLENKLNALLSSLTTPTAAGAPTAAISLLEADDVVTSALDTLRTHQANYTKILRLRDEAESLEERIKGIVRDISGAGQEIVEATGGNDDGDYTDDESDTDSDSANVTEKPRKRSRKEVDYRLLLDFARRISKYNKEAAADAASGIGTGQKKKLQGKQTDANGIDTTAETDAQEAPVENVTKEATNWLDQTADADRQVFMIPYPNEDRIRMGLMGQLQMAAIDKNLDLDKEAERMVLEAEGAGVATAIPEAGAGGPDNTLAGEAAKAAAQAGSQVAERGAHSAARAPAPQPKAMLDLDLYDPDEDD</sequence>
<feature type="compositionally biased region" description="Acidic residues" evidence="9">
    <location>
        <begin position="98"/>
        <end position="111"/>
    </location>
</feature>
<accession>A0A0U1M7E1</accession>
<dbReference type="Proteomes" id="UP000054383">
    <property type="component" value="Unassembled WGS sequence"/>
</dbReference>
<reference evidence="10 11" key="1">
    <citation type="submission" date="2015-04" db="EMBL/GenBank/DDBJ databases">
        <authorList>
            <person name="Syromyatnikov M.Y."/>
            <person name="Popov V.N."/>
        </authorList>
    </citation>
    <scope>NUCLEOTIDE SEQUENCE [LARGE SCALE GENOMIC DNA]</scope>
    <source>
        <strain evidence="10">WF-38-12</strain>
    </source>
</reference>
<dbReference type="EMBL" id="CVMT01000008">
    <property type="protein sequence ID" value="CRG90826.1"/>
    <property type="molecule type" value="Genomic_DNA"/>
</dbReference>
<feature type="region of interest" description="Disordered" evidence="9">
    <location>
        <begin position="257"/>
        <end position="315"/>
    </location>
</feature>
<proteinExistence type="inferred from homology"/>
<comment type="similarity">
    <text evidence="2 8">Belongs to the Mediator complex subunit 4 family.</text>
</comment>
<comment type="subcellular location">
    <subcellularLocation>
        <location evidence="1 8">Nucleus</location>
    </subcellularLocation>
</comment>
<dbReference type="STRING" id="28573.A0A0U1M7E1"/>
<evidence type="ECO:0000256" key="4">
    <source>
        <dbReference type="ARBA" id="ARBA00023015"/>
    </source>
</evidence>
<organism evidence="10 11">
    <name type="scientific">Talaromyces islandicus</name>
    <name type="common">Penicillium islandicum</name>
    <dbReference type="NCBI Taxonomy" id="28573"/>
    <lineage>
        <taxon>Eukaryota</taxon>
        <taxon>Fungi</taxon>
        <taxon>Dikarya</taxon>
        <taxon>Ascomycota</taxon>
        <taxon>Pezizomycotina</taxon>
        <taxon>Eurotiomycetes</taxon>
        <taxon>Eurotiomycetidae</taxon>
        <taxon>Eurotiales</taxon>
        <taxon>Trichocomaceae</taxon>
        <taxon>Talaromyces</taxon>
        <taxon>Talaromyces sect. Islandici</taxon>
    </lineage>
</organism>
<dbReference type="PANTHER" id="PTHR13208:SF2">
    <property type="entry name" value="MEDIATOR OF RNA POLYMERASE II TRANSCRIPTION SUBUNIT 4"/>
    <property type="match status" value="1"/>
</dbReference>
<evidence type="ECO:0000256" key="1">
    <source>
        <dbReference type="ARBA" id="ARBA00004123"/>
    </source>
</evidence>
<dbReference type="GO" id="GO:0003712">
    <property type="term" value="F:transcription coregulator activity"/>
    <property type="evidence" value="ECO:0007669"/>
    <property type="project" value="InterPro"/>
</dbReference>
<keyword evidence="8" id="KW-0010">Activator</keyword>
<evidence type="ECO:0000256" key="7">
    <source>
        <dbReference type="ARBA" id="ARBA00031257"/>
    </source>
</evidence>
<evidence type="ECO:0000256" key="5">
    <source>
        <dbReference type="ARBA" id="ARBA00023163"/>
    </source>
</evidence>
<keyword evidence="6 8" id="KW-0539">Nucleus</keyword>
<feature type="region of interest" description="Disordered" evidence="9">
    <location>
        <begin position="87"/>
        <end position="122"/>
    </location>
</feature>
<evidence type="ECO:0000256" key="9">
    <source>
        <dbReference type="SAM" id="MobiDB-lite"/>
    </source>
</evidence>
<dbReference type="GO" id="GO:0016592">
    <property type="term" value="C:mediator complex"/>
    <property type="evidence" value="ECO:0007669"/>
    <property type="project" value="InterPro"/>
</dbReference>
<evidence type="ECO:0000256" key="2">
    <source>
        <dbReference type="ARBA" id="ARBA00009626"/>
    </source>
</evidence>
<keyword evidence="4 8" id="KW-0805">Transcription regulation</keyword>
<dbReference type="Pfam" id="PF10018">
    <property type="entry name" value="Med4"/>
    <property type="match status" value="1"/>
</dbReference>
<evidence type="ECO:0000313" key="10">
    <source>
        <dbReference type="EMBL" id="CRG90826.1"/>
    </source>
</evidence>
<evidence type="ECO:0000256" key="8">
    <source>
        <dbReference type="RuleBase" id="RU364141"/>
    </source>
</evidence>
<keyword evidence="5 8" id="KW-0804">Transcription</keyword>
<comment type="subunit">
    <text evidence="8">Component of the Mediator complex.</text>
</comment>
<dbReference type="PANTHER" id="PTHR13208">
    <property type="entry name" value="MEDIATOR OF RNA POLYMERASE II TRANSCRIPTION SUBUNIT 4"/>
    <property type="match status" value="1"/>
</dbReference>
<dbReference type="AlphaFoldDB" id="A0A0U1M7E1"/>
<keyword evidence="11" id="KW-1185">Reference proteome</keyword>
<feature type="compositionally biased region" description="Low complexity" evidence="9">
    <location>
        <begin position="270"/>
        <end position="286"/>
    </location>
</feature>
<dbReference type="InterPro" id="IPR019258">
    <property type="entry name" value="Mediator_Med4"/>
</dbReference>
<comment type="function">
    <text evidence="8">Component of the Mediator complex, a coactivator involved in the regulated transcription of nearly all RNA polymerase II-dependent genes. Mediator functions as a bridge to convey information from gene-specific regulatory proteins to the basal RNA polymerase II transcription machinery. Mediator is recruited to promoters by direct interactions with regulatory proteins and serves as a scaffold for the assembly of a functional preinitiation complex with RNA polymerase II and the general transcription factors.</text>
</comment>
<gene>
    <name evidence="8" type="primary">MED4</name>
    <name evidence="10" type="ORF">PISL3812_07872</name>
</gene>